<dbReference type="PRINTS" id="PR00081">
    <property type="entry name" value="GDHRDH"/>
</dbReference>
<accession>A0A0G7ZKV3</accession>
<evidence type="ECO:0000256" key="1">
    <source>
        <dbReference type="ARBA" id="ARBA00006484"/>
    </source>
</evidence>
<comment type="similarity">
    <text evidence="1">Belongs to the short-chain dehydrogenases/reductases (SDR) family.</text>
</comment>
<dbReference type="AlphaFoldDB" id="A0A0G7ZKV3"/>
<dbReference type="InterPro" id="IPR002347">
    <property type="entry name" value="SDR_fam"/>
</dbReference>
<dbReference type="InterPro" id="IPR020904">
    <property type="entry name" value="Sc_DH/Rdtase_CS"/>
</dbReference>
<dbReference type="InterPro" id="IPR036291">
    <property type="entry name" value="NAD(P)-bd_dom_sf"/>
</dbReference>
<dbReference type="GO" id="GO:0016491">
    <property type="term" value="F:oxidoreductase activity"/>
    <property type="evidence" value="ECO:0007669"/>
    <property type="project" value="UniProtKB-KW"/>
</dbReference>
<dbReference type="Pfam" id="PF00106">
    <property type="entry name" value="adh_short"/>
    <property type="match status" value="1"/>
</dbReference>
<name>A0A0G7ZKV3_9MOLU</name>
<dbReference type="PANTHER" id="PTHR42901:SF1">
    <property type="entry name" value="ALCOHOL DEHYDROGENASE"/>
    <property type="match status" value="1"/>
</dbReference>
<keyword evidence="4" id="KW-1185">Reference proteome</keyword>
<dbReference type="EMBL" id="CWGI01000001">
    <property type="protein sequence ID" value="CRX36805.1"/>
    <property type="molecule type" value="Genomic_DNA"/>
</dbReference>
<evidence type="ECO:0000313" key="4">
    <source>
        <dbReference type="Proteomes" id="UP000242141"/>
    </source>
</evidence>
<sequence length="253" mass="29470">MEYILITGASSGIGKGIAYQFAKRKQNIIIVARRKELLKNIKIELETKYKIKVLIYAYDLSIEDNVIKFYNEIKKFNIKTFINNAGIGEHNDPWDSNLKRISKLIDLNIKTLIFFSILFIKDNLNKNKTLINISSTVGFEILLDELIYSSSKFFVSTFSEGVAKIIKEKNYKLKIKLFAPSSTESELLNEMLNYSNISKEEKEKIIINKKNKQKSIEKIIAYFFELYESDYIIGIVDSKEDKIKLLNNYFKIH</sequence>
<reference evidence="4" key="1">
    <citation type="submission" date="2015-05" db="EMBL/GenBank/DDBJ databases">
        <authorList>
            <person name="Collingro A."/>
        </authorList>
    </citation>
    <scope>NUCLEOTIDE SEQUENCE [LARGE SCALE GENOMIC DNA]</scope>
    <source>
        <strain evidence="4">Ps</strain>
    </source>
</reference>
<dbReference type="SUPFAM" id="SSF51735">
    <property type="entry name" value="NAD(P)-binding Rossmann-fold domains"/>
    <property type="match status" value="1"/>
</dbReference>
<proteinExistence type="inferred from homology"/>
<gene>
    <name evidence="3" type="ORF">HEPPS_00040</name>
</gene>
<dbReference type="PROSITE" id="PS00061">
    <property type="entry name" value="ADH_SHORT"/>
    <property type="match status" value="1"/>
</dbReference>
<evidence type="ECO:0000313" key="3">
    <source>
        <dbReference type="EMBL" id="CRX36805.1"/>
    </source>
</evidence>
<protein>
    <submittedName>
        <fullName evidence="3">| sdh_5 / Serine 3-dehydrogenase |:275738 Reverse</fullName>
    </submittedName>
</protein>
<dbReference type="PANTHER" id="PTHR42901">
    <property type="entry name" value="ALCOHOL DEHYDROGENASE"/>
    <property type="match status" value="1"/>
</dbReference>
<organism evidence="3 4">
    <name type="scientific">Candidatus Hepatoplasma crinochetorum</name>
    <dbReference type="NCBI Taxonomy" id="295596"/>
    <lineage>
        <taxon>Bacteria</taxon>
        <taxon>Bacillati</taxon>
        <taxon>Mycoplasmatota</taxon>
        <taxon>Mollicutes</taxon>
        <taxon>Candidatus Hepatoplasmataceae</taxon>
        <taxon>Candidatus Hepatoplasma</taxon>
    </lineage>
</organism>
<dbReference type="Proteomes" id="UP000242141">
    <property type="component" value="Unassembled WGS sequence"/>
</dbReference>
<dbReference type="Gene3D" id="3.40.50.720">
    <property type="entry name" value="NAD(P)-binding Rossmann-like Domain"/>
    <property type="match status" value="1"/>
</dbReference>
<evidence type="ECO:0000256" key="2">
    <source>
        <dbReference type="ARBA" id="ARBA00023002"/>
    </source>
</evidence>
<keyword evidence="2" id="KW-0560">Oxidoreductase</keyword>